<comment type="caution">
    <text evidence="4">The sequence shown here is derived from an EMBL/GenBank/DDBJ whole genome shotgun (WGS) entry which is preliminary data.</text>
</comment>
<dbReference type="PROSITE" id="PS50005">
    <property type="entry name" value="TPR"/>
    <property type="match status" value="1"/>
</dbReference>
<dbReference type="PANTHER" id="PTHR22550">
    <property type="entry name" value="SPORE GERMINATION PROTEIN"/>
    <property type="match status" value="1"/>
</dbReference>
<dbReference type="Gene3D" id="1.25.40.10">
    <property type="entry name" value="Tetratricopeptide repeat domain"/>
    <property type="match status" value="1"/>
</dbReference>
<dbReference type="InterPro" id="IPR011990">
    <property type="entry name" value="TPR-like_helical_dom_sf"/>
</dbReference>
<keyword evidence="1" id="KW-0802">TPR repeat</keyword>
<reference evidence="5" key="1">
    <citation type="submission" date="2023-07" db="EMBL/GenBank/DDBJ databases">
        <title>Draft genome sequence of Agarivorans aestuarii strain ZMCS4, a CAZymes producing bacteria isolated from the marine brown algae Clodostephus spongiosus.</title>
        <authorList>
            <person name="Lorente B."/>
            <person name="Cabral C."/>
            <person name="Frias J."/>
            <person name="Faria J."/>
            <person name="Toubarro D."/>
        </authorList>
    </citation>
    <scope>NUCLEOTIDE SEQUENCE [LARGE SCALE GENOMIC DNA]</scope>
    <source>
        <strain evidence="5">ZMCS4</strain>
    </source>
</reference>
<dbReference type="InterPro" id="IPR019734">
    <property type="entry name" value="TPR_rpt"/>
</dbReference>
<evidence type="ECO:0000313" key="4">
    <source>
        <dbReference type="EMBL" id="MEE1672921.1"/>
    </source>
</evidence>
<organism evidence="4 5">
    <name type="scientific">Agarivorans aestuarii</name>
    <dbReference type="NCBI Taxonomy" id="1563703"/>
    <lineage>
        <taxon>Bacteria</taxon>
        <taxon>Pseudomonadati</taxon>
        <taxon>Pseudomonadota</taxon>
        <taxon>Gammaproteobacteria</taxon>
        <taxon>Alteromonadales</taxon>
        <taxon>Alteromonadaceae</taxon>
        <taxon>Agarivorans</taxon>
    </lineage>
</organism>
<feature type="compositionally biased region" description="Low complexity" evidence="2">
    <location>
        <begin position="446"/>
        <end position="459"/>
    </location>
</feature>
<dbReference type="RefSeq" id="WP_329774316.1">
    <property type="nucleotide sequence ID" value="NZ_JAYDYW010000004.1"/>
</dbReference>
<dbReference type="SUPFAM" id="SSF53300">
    <property type="entry name" value="vWA-like"/>
    <property type="match status" value="1"/>
</dbReference>
<dbReference type="InterPro" id="IPR036465">
    <property type="entry name" value="vWFA_dom_sf"/>
</dbReference>
<accession>A0ABU7G0I1</accession>
<name>A0ABU7G0I1_9ALTE</name>
<feature type="region of interest" description="Disordered" evidence="2">
    <location>
        <begin position="444"/>
        <end position="555"/>
    </location>
</feature>
<dbReference type="SMART" id="SM00028">
    <property type="entry name" value="TPR"/>
    <property type="match status" value="1"/>
</dbReference>
<dbReference type="PANTHER" id="PTHR22550:SF14">
    <property type="entry name" value="VWFA DOMAIN-CONTAINING PROTEIN"/>
    <property type="match status" value="1"/>
</dbReference>
<protein>
    <submittedName>
        <fullName evidence="4">VWA domain-containing protein</fullName>
    </submittedName>
</protein>
<dbReference type="InterPro" id="IPR002035">
    <property type="entry name" value="VWF_A"/>
</dbReference>
<dbReference type="Pfam" id="PF00515">
    <property type="entry name" value="TPR_1"/>
    <property type="match status" value="1"/>
</dbReference>
<evidence type="ECO:0000256" key="1">
    <source>
        <dbReference type="PROSITE-ProRule" id="PRU00339"/>
    </source>
</evidence>
<feature type="compositionally biased region" description="Polar residues" evidence="2">
    <location>
        <begin position="524"/>
        <end position="533"/>
    </location>
</feature>
<sequence>MFDISFLRPEWLLLSPLLLLLLMKKQQREQSAWSKLLSPGIAKYLVETPKQNKQSQWSLAALFALILIALSGPSIISDNVPLYREGSARVLIMDMSYSMRARDVKPDRVELAKYKALDLLDQWKDGETALIAYAGDAFVLSPLSSDTNTLANLVPHLKPELMPAHGSALNLAIEQAAELIKQAGYAQGDVVVIGDGLSEQQMQLSLSSLQQHKLRFSMLALGTKDGAPIPLEDGSMLKDQSGSIVIAKLEADNFLPLCQKTGGICQLISADNSDIEKLSSLRSRDFDSEQQSNQQAQVRKDIGFYLLPFILLMLLNSVRRAELLLVSLCVSIFALPKPALANSVWKNQAQQAQQAFEEERFAEAAELFSDPKWKASALYKAGKYQEAQQLFAQDSSANGWFNQGNTHSQLGDYQKALEAYDQALELKGDFPAAQHNKKLVEELLNQQQQQQSQQQSDQQQDSEDSDQSESDSSQQQNPQPQDGEDQQEESSPSEQESEQESEAEQQQAQAEEEHASDEQEPEQSAQANSTQGEPSDEEELQKWLDELPNDPSLLLRNKMYLEYQKRRRQPSNQENW</sequence>
<dbReference type="SUPFAM" id="SSF48452">
    <property type="entry name" value="TPR-like"/>
    <property type="match status" value="2"/>
</dbReference>
<proteinExistence type="predicted"/>
<feature type="domain" description="VWFA" evidence="3">
    <location>
        <begin position="88"/>
        <end position="222"/>
    </location>
</feature>
<dbReference type="PROSITE" id="PS50293">
    <property type="entry name" value="TPR_REGION"/>
    <property type="match status" value="1"/>
</dbReference>
<dbReference type="EMBL" id="JAYDYW010000004">
    <property type="protein sequence ID" value="MEE1672921.1"/>
    <property type="molecule type" value="Genomic_DNA"/>
</dbReference>
<keyword evidence="5" id="KW-1185">Reference proteome</keyword>
<evidence type="ECO:0000256" key="2">
    <source>
        <dbReference type="SAM" id="MobiDB-lite"/>
    </source>
</evidence>
<evidence type="ECO:0000259" key="3">
    <source>
        <dbReference type="PROSITE" id="PS50234"/>
    </source>
</evidence>
<feature type="compositionally biased region" description="Low complexity" evidence="2">
    <location>
        <begin position="470"/>
        <end position="481"/>
    </location>
</feature>
<dbReference type="InterPro" id="IPR050768">
    <property type="entry name" value="UPF0353/GerABKA_families"/>
</dbReference>
<feature type="compositionally biased region" description="Acidic residues" evidence="2">
    <location>
        <begin position="460"/>
        <end position="469"/>
    </location>
</feature>
<dbReference type="PROSITE" id="PS50234">
    <property type="entry name" value="VWFA"/>
    <property type="match status" value="1"/>
</dbReference>
<dbReference type="Proteomes" id="UP001310248">
    <property type="component" value="Unassembled WGS sequence"/>
</dbReference>
<gene>
    <name evidence="4" type="ORF">SNR37_002332</name>
</gene>
<dbReference type="Pfam" id="PF13519">
    <property type="entry name" value="VWA_2"/>
    <property type="match status" value="1"/>
</dbReference>
<evidence type="ECO:0000313" key="5">
    <source>
        <dbReference type="Proteomes" id="UP001310248"/>
    </source>
</evidence>
<dbReference type="Gene3D" id="3.40.50.410">
    <property type="entry name" value="von Willebrand factor, type A domain"/>
    <property type="match status" value="1"/>
</dbReference>
<feature type="repeat" description="TPR" evidence="1">
    <location>
        <begin position="397"/>
        <end position="430"/>
    </location>
</feature>